<dbReference type="Proteomes" id="UP000030764">
    <property type="component" value="Unassembled WGS sequence"/>
</dbReference>
<evidence type="ECO:0000313" key="1">
    <source>
        <dbReference type="EMBL" id="KFD53033.1"/>
    </source>
</evidence>
<accession>A0A085M737</accession>
<dbReference type="Proteomes" id="UP000030758">
    <property type="component" value="Unassembled WGS sequence"/>
</dbReference>
<keyword evidence="3" id="KW-1185">Reference proteome</keyword>
<name>A0A085M737_9BILA</name>
<dbReference type="AlphaFoldDB" id="A0A085M737"/>
<evidence type="ECO:0000313" key="3">
    <source>
        <dbReference type="Proteomes" id="UP000030764"/>
    </source>
</evidence>
<evidence type="ECO:0000313" key="2">
    <source>
        <dbReference type="EMBL" id="KFD69826.1"/>
    </source>
</evidence>
<gene>
    <name evidence="1" type="ORF">M513_06149</name>
    <name evidence="2" type="ORF">M514_06149</name>
</gene>
<proteinExistence type="predicted"/>
<dbReference type="EMBL" id="KL363221">
    <property type="protein sequence ID" value="KFD53033.1"/>
    <property type="molecule type" value="Genomic_DNA"/>
</dbReference>
<reference evidence="1 3" key="1">
    <citation type="journal article" date="2014" name="Nat. Genet.">
        <title>Genome and transcriptome of the porcine whipworm Trichuris suis.</title>
        <authorList>
            <person name="Jex A.R."/>
            <person name="Nejsum P."/>
            <person name="Schwarz E.M."/>
            <person name="Hu L."/>
            <person name="Young N.D."/>
            <person name="Hall R.S."/>
            <person name="Korhonen P.K."/>
            <person name="Liao S."/>
            <person name="Thamsborg S."/>
            <person name="Xia J."/>
            <person name="Xu P."/>
            <person name="Wang S."/>
            <person name="Scheerlinck J.P."/>
            <person name="Hofmann A."/>
            <person name="Sternberg P.W."/>
            <person name="Wang J."/>
            <person name="Gasser R.B."/>
        </authorList>
    </citation>
    <scope>NUCLEOTIDE SEQUENCE [LARGE SCALE GENOMIC DNA]</scope>
    <source>
        <strain evidence="2">DCEP-RM93F</strain>
        <strain evidence="1">DCEP-RM93M</strain>
    </source>
</reference>
<organism evidence="1 3">
    <name type="scientific">Trichuris suis</name>
    <name type="common">pig whipworm</name>
    <dbReference type="NCBI Taxonomy" id="68888"/>
    <lineage>
        <taxon>Eukaryota</taxon>
        <taxon>Metazoa</taxon>
        <taxon>Ecdysozoa</taxon>
        <taxon>Nematoda</taxon>
        <taxon>Enoplea</taxon>
        <taxon>Dorylaimia</taxon>
        <taxon>Trichinellida</taxon>
        <taxon>Trichuridae</taxon>
        <taxon>Trichuris</taxon>
    </lineage>
</organism>
<dbReference type="EMBL" id="KL367492">
    <property type="protein sequence ID" value="KFD69826.1"/>
    <property type="molecule type" value="Genomic_DNA"/>
</dbReference>
<sequence length="146" mass="16262">MPDHEKTKLLYILYKIHGDGMTFMGNCVRGLGKCVIPELFSALNACFHCVYPWYCSGMNMAPLMFQLLNFLITSDQLAAFYAVVVYHCSDSDASTFDRVPEALLLVCKEALCCTKCGGCFQLLCSANTLEQEGYCKRGPVIRTAIM</sequence>
<protein>
    <submittedName>
        <fullName evidence="1">Uncharacterized protein</fullName>
    </submittedName>
</protein>